<keyword evidence="2" id="KW-1133">Transmembrane helix</keyword>
<dbReference type="Proteomes" id="UP000019754">
    <property type="component" value="Unassembled WGS sequence"/>
</dbReference>
<dbReference type="RefSeq" id="WP_017822693.1">
    <property type="nucleotide sequence ID" value="NZ_AORC01000005.1"/>
</dbReference>
<feature type="region of interest" description="Disordered" evidence="1">
    <location>
        <begin position="294"/>
        <end position="315"/>
    </location>
</feature>
<protein>
    <submittedName>
        <fullName evidence="3">Uncharacterized protein</fullName>
    </submittedName>
</protein>
<gene>
    <name evidence="3" type="ORF">D641_0104940</name>
</gene>
<keyword evidence="4" id="KW-1185">Reference proteome</keyword>
<feature type="region of interest" description="Disordered" evidence="1">
    <location>
        <begin position="1"/>
        <end position="21"/>
    </location>
</feature>
<reference evidence="3 4" key="1">
    <citation type="journal article" date="2013" name="Genome Announc.">
        <title>Draft genome sequence of an Actinobacterium, Brachybacterium muris strain UCD-AY4.</title>
        <authorList>
            <person name="Lo J.R."/>
            <person name="Lang J.M."/>
            <person name="Darling A.E."/>
            <person name="Eisen J.A."/>
            <person name="Coil D.A."/>
        </authorList>
    </citation>
    <scope>NUCLEOTIDE SEQUENCE [LARGE SCALE GENOMIC DNA]</scope>
    <source>
        <strain evidence="3 4">UCD-AY4</strain>
    </source>
</reference>
<dbReference type="HOGENOM" id="CLU_920314_0_0_11"/>
<keyword evidence="2" id="KW-0812">Transmembrane</keyword>
<organism evidence="3 4">
    <name type="scientific">Brachybacterium muris UCD-AY4</name>
    <dbReference type="NCBI Taxonomy" id="1249481"/>
    <lineage>
        <taxon>Bacteria</taxon>
        <taxon>Bacillati</taxon>
        <taxon>Actinomycetota</taxon>
        <taxon>Actinomycetes</taxon>
        <taxon>Micrococcales</taxon>
        <taxon>Dermabacteraceae</taxon>
        <taxon>Brachybacterium</taxon>
    </lineage>
</organism>
<feature type="compositionally biased region" description="Acidic residues" evidence="1">
    <location>
        <begin position="295"/>
        <end position="306"/>
    </location>
</feature>
<feature type="transmembrane region" description="Helical" evidence="2">
    <location>
        <begin position="217"/>
        <end position="240"/>
    </location>
</feature>
<sequence>MNRGRHQQRHQQHPALEGLARFSPRQAARVRELVRADLLPEERALADATVLTAWLSPAQRARYAPSLRAVDDPDEFVERLADERRVVLEEGADPVPGEVEEAAAAERAARQTPLRVLEAVLLAGALACFVAIVLLLEASDLRNLDATPAWVPELAVGLVCCLVGAAVIGAVATRRRDSAMLSWAVSRPGQLGRGIPLRRSLQAQSVGPAVLGSLGPAALIGVGVLTMVAGAALALISLMLRTDQDLTVPGIIAFVAGVIAFGVGVLLFYRRSRQLETIIRRTQSLQWFGPLLEDGFTEDEPTDPVDDPGSPPRAG</sequence>
<dbReference type="AlphaFoldDB" id="A0A022L2T8"/>
<accession>A0A022L2T8</accession>
<comment type="caution">
    <text evidence="3">The sequence shown here is derived from an EMBL/GenBank/DDBJ whole genome shotgun (WGS) entry which is preliminary data.</text>
</comment>
<dbReference type="OrthoDB" id="4793169at2"/>
<feature type="transmembrane region" description="Helical" evidence="2">
    <location>
        <begin position="116"/>
        <end position="135"/>
    </location>
</feature>
<evidence type="ECO:0000256" key="2">
    <source>
        <dbReference type="SAM" id="Phobius"/>
    </source>
</evidence>
<feature type="compositionally biased region" description="Basic residues" evidence="1">
    <location>
        <begin position="1"/>
        <end position="12"/>
    </location>
</feature>
<evidence type="ECO:0000256" key="1">
    <source>
        <dbReference type="SAM" id="MobiDB-lite"/>
    </source>
</evidence>
<dbReference type="EMBL" id="AORC01000005">
    <property type="protein sequence ID" value="EYT50128.1"/>
    <property type="molecule type" value="Genomic_DNA"/>
</dbReference>
<feature type="transmembrane region" description="Helical" evidence="2">
    <location>
        <begin position="246"/>
        <end position="269"/>
    </location>
</feature>
<feature type="transmembrane region" description="Helical" evidence="2">
    <location>
        <begin position="155"/>
        <end position="173"/>
    </location>
</feature>
<evidence type="ECO:0000313" key="3">
    <source>
        <dbReference type="EMBL" id="EYT50128.1"/>
    </source>
</evidence>
<name>A0A022L2T8_9MICO</name>
<dbReference type="STRING" id="1249481.D641_0104940"/>
<proteinExistence type="predicted"/>
<keyword evidence="2" id="KW-0472">Membrane</keyword>
<evidence type="ECO:0000313" key="4">
    <source>
        <dbReference type="Proteomes" id="UP000019754"/>
    </source>
</evidence>